<dbReference type="SUPFAM" id="SSF54285">
    <property type="entry name" value="MoaD/ThiS"/>
    <property type="match status" value="1"/>
</dbReference>
<sequence>MRVIVNQIEQQVAEKSSISDVLSLIEAKIPYAVAVNLQFVPKTMHAHHLLNEGDQLEVIAPVTGG</sequence>
<organism evidence="1 2">
    <name type="scientific">Polynucleobacter antarcticus</name>
    <dbReference type="NCBI Taxonomy" id="1743162"/>
    <lineage>
        <taxon>Bacteria</taxon>
        <taxon>Pseudomonadati</taxon>
        <taxon>Pseudomonadota</taxon>
        <taxon>Betaproteobacteria</taxon>
        <taxon>Burkholderiales</taxon>
        <taxon>Burkholderiaceae</taxon>
        <taxon>Polynucleobacter</taxon>
    </lineage>
</organism>
<dbReference type="InterPro" id="IPR012675">
    <property type="entry name" value="Beta-grasp_dom_sf"/>
</dbReference>
<name>A0A6M9PIC7_9BURK</name>
<evidence type="ECO:0000313" key="2">
    <source>
        <dbReference type="Proteomes" id="UP000500806"/>
    </source>
</evidence>
<keyword evidence="2" id="KW-1185">Reference proteome</keyword>
<dbReference type="CDD" id="cd00565">
    <property type="entry name" value="Ubl_ThiS"/>
    <property type="match status" value="1"/>
</dbReference>
<dbReference type="Pfam" id="PF02597">
    <property type="entry name" value="ThiS"/>
    <property type="match status" value="1"/>
</dbReference>
<dbReference type="InterPro" id="IPR010035">
    <property type="entry name" value="Thi_S"/>
</dbReference>
<dbReference type="RefSeq" id="WP_173942791.1">
    <property type="nucleotide sequence ID" value="NZ_CBCSCD010000001.1"/>
</dbReference>
<evidence type="ECO:0000313" key="1">
    <source>
        <dbReference type="EMBL" id="QKM62630.1"/>
    </source>
</evidence>
<proteinExistence type="predicted"/>
<reference evidence="1 2" key="1">
    <citation type="submission" date="2018-04" db="EMBL/GenBank/DDBJ databases">
        <title>Polynucleobacter sp. LimPoW16 genome.</title>
        <authorList>
            <person name="Hahn M.W."/>
        </authorList>
    </citation>
    <scope>NUCLEOTIDE SEQUENCE [LARGE SCALE GENOMIC DNA]</scope>
    <source>
        <strain evidence="1 2">LimPoW16</strain>
    </source>
</reference>
<dbReference type="PANTHER" id="PTHR34472:SF1">
    <property type="entry name" value="SULFUR CARRIER PROTEIN THIS"/>
    <property type="match status" value="1"/>
</dbReference>
<dbReference type="KEGG" id="pani:DCO16_05890"/>
<accession>A0A6M9PIC7</accession>
<dbReference type="AlphaFoldDB" id="A0A6M9PIC7"/>
<gene>
    <name evidence="1" type="primary">thiS</name>
    <name evidence="1" type="ORF">DCO16_05890</name>
</gene>
<dbReference type="Gene3D" id="3.10.20.30">
    <property type="match status" value="1"/>
</dbReference>
<dbReference type="EMBL" id="CP028941">
    <property type="protein sequence ID" value="QKM62630.1"/>
    <property type="molecule type" value="Genomic_DNA"/>
</dbReference>
<dbReference type="PANTHER" id="PTHR34472">
    <property type="entry name" value="SULFUR CARRIER PROTEIN THIS"/>
    <property type="match status" value="1"/>
</dbReference>
<protein>
    <submittedName>
        <fullName evidence="1">Thiamine biosynthesis protein ThiS</fullName>
    </submittedName>
</protein>
<dbReference type="InterPro" id="IPR003749">
    <property type="entry name" value="ThiS/MoaD-like"/>
</dbReference>
<dbReference type="InterPro" id="IPR016155">
    <property type="entry name" value="Mopterin_synth/thiamin_S_b"/>
</dbReference>
<dbReference type="Proteomes" id="UP000500806">
    <property type="component" value="Chromosome"/>
</dbReference>
<dbReference type="NCBIfam" id="TIGR01683">
    <property type="entry name" value="thiS"/>
    <property type="match status" value="1"/>
</dbReference>